<dbReference type="OrthoDB" id="416253at2759"/>
<dbReference type="GeneID" id="30169623"/>
<organism evidence="5">
    <name type="scientific">Kwoniella pini CBS 10737</name>
    <dbReference type="NCBI Taxonomy" id="1296096"/>
    <lineage>
        <taxon>Eukaryota</taxon>
        <taxon>Fungi</taxon>
        <taxon>Dikarya</taxon>
        <taxon>Basidiomycota</taxon>
        <taxon>Agaricomycotina</taxon>
        <taxon>Tremellomycetes</taxon>
        <taxon>Tremellales</taxon>
        <taxon>Cryptococcaceae</taxon>
        <taxon>Kwoniella</taxon>
    </lineage>
</organism>
<keyword evidence="7" id="KW-1185">Reference proteome</keyword>
<reference evidence="6" key="4">
    <citation type="submission" date="2024-02" db="EMBL/GenBank/DDBJ databases">
        <title>Comparative genomics of Cryptococcus and Kwoniella reveals pathogenesis evolution and contrasting modes of karyotype evolution via chromosome fusion or intercentromeric recombination.</title>
        <authorList>
            <person name="Coelho M.A."/>
            <person name="David-Palma M."/>
            <person name="Shea T."/>
            <person name="Bowers K."/>
            <person name="McGinley-Smith S."/>
            <person name="Mohammad A.W."/>
            <person name="Gnirke A."/>
            <person name="Yurkov A.M."/>
            <person name="Nowrousian M."/>
            <person name="Sun S."/>
            <person name="Cuomo C.A."/>
            <person name="Heitman J."/>
        </authorList>
    </citation>
    <scope>NUCLEOTIDE SEQUENCE</scope>
    <source>
        <strain evidence="6">CBS 10737</strain>
    </source>
</reference>
<dbReference type="PIRSF" id="PIRSF000097">
    <property type="entry name" value="AKR"/>
    <property type="match status" value="1"/>
</dbReference>
<reference evidence="5" key="1">
    <citation type="submission" date="2013-07" db="EMBL/GenBank/DDBJ databases">
        <title>The Genome Sequence of Cryptococcus pinus CBS10737.</title>
        <authorList>
            <consortium name="The Broad Institute Genome Sequencing Platform"/>
            <person name="Cuomo C."/>
            <person name="Litvintseva A."/>
            <person name="Chen Y."/>
            <person name="Heitman J."/>
            <person name="Sun S."/>
            <person name="Springer D."/>
            <person name="Dromer F."/>
            <person name="Young S.K."/>
            <person name="Zeng Q."/>
            <person name="Gargeya S."/>
            <person name="Fitzgerald M."/>
            <person name="Abouelleil A."/>
            <person name="Alvarado L."/>
            <person name="Berlin A.M."/>
            <person name="Chapman S.B."/>
            <person name="Dewar J."/>
            <person name="Goldberg J."/>
            <person name="Griggs A."/>
            <person name="Gujja S."/>
            <person name="Hansen M."/>
            <person name="Howarth C."/>
            <person name="Imamovic A."/>
            <person name="Larimer J."/>
            <person name="McCowan C."/>
            <person name="Murphy C."/>
            <person name="Pearson M."/>
            <person name="Priest M."/>
            <person name="Roberts A."/>
            <person name="Saif S."/>
            <person name="Shea T."/>
            <person name="Sykes S."/>
            <person name="Wortman J."/>
            <person name="Nusbaum C."/>
            <person name="Birren B."/>
        </authorList>
    </citation>
    <scope>NUCLEOTIDE SEQUENCE [LARGE SCALE GENOMIC DNA]</scope>
    <source>
        <strain evidence="5">CBS 10737</strain>
    </source>
</reference>
<dbReference type="AlphaFoldDB" id="A0A1B9I8X4"/>
<protein>
    <recommendedName>
        <fullName evidence="4">NADP-dependent oxidoreductase domain-containing protein</fullName>
    </recommendedName>
</protein>
<evidence type="ECO:0000256" key="3">
    <source>
        <dbReference type="PIRSR" id="PIRSR000097-3"/>
    </source>
</evidence>
<dbReference type="Gene3D" id="3.20.20.100">
    <property type="entry name" value="NADP-dependent oxidoreductase domain"/>
    <property type="match status" value="1"/>
</dbReference>
<feature type="site" description="Lowers pKa of active site Tyr" evidence="3">
    <location>
        <position position="84"/>
    </location>
</feature>
<proteinExistence type="predicted"/>
<dbReference type="PROSITE" id="PS00798">
    <property type="entry name" value="ALDOKETO_REDUCTASE_1"/>
    <property type="match status" value="1"/>
</dbReference>
<evidence type="ECO:0000259" key="4">
    <source>
        <dbReference type="Pfam" id="PF00248"/>
    </source>
</evidence>
<dbReference type="InterPro" id="IPR020471">
    <property type="entry name" value="AKR"/>
</dbReference>
<dbReference type="Pfam" id="PF00248">
    <property type="entry name" value="Aldo_ket_red"/>
    <property type="match status" value="1"/>
</dbReference>
<dbReference type="EMBL" id="CP144522">
    <property type="protein sequence ID" value="WWC69804.1"/>
    <property type="molecule type" value="Genomic_DNA"/>
</dbReference>
<dbReference type="InterPro" id="IPR018170">
    <property type="entry name" value="Aldo/ket_reductase_CS"/>
</dbReference>
<evidence type="ECO:0000313" key="7">
    <source>
        <dbReference type="Proteomes" id="UP000094020"/>
    </source>
</evidence>
<dbReference type="Proteomes" id="UP000094020">
    <property type="component" value="Chromosome 4"/>
</dbReference>
<reference evidence="6" key="2">
    <citation type="submission" date="2013-07" db="EMBL/GenBank/DDBJ databases">
        <authorList>
            <consortium name="The Broad Institute Genome Sequencing Platform"/>
            <person name="Cuomo C."/>
            <person name="Litvintseva A."/>
            <person name="Chen Y."/>
            <person name="Heitman J."/>
            <person name="Sun S."/>
            <person name="Springer D."/>
            <person name="Dromer F."/>
            <person name="Young S.K."/>
            <person name="Zeng Q."/>
            <person name="Gargeya S."/>
            <person name="Fitzgerald M."/>
            <person name="Abouelleil A."/>
            <person name="Alvarado L."/>
            <person name="Berlin A.M."/>
            <person name="Chapman S.B."/>
            <person name="Dewar J."/>
            <person name="Goldberg J."/>
            <person name="Griggs A."/>
            <person name="Gujja S."/>
            <person name="Hansen M."/>
            <person name="Howarth C."/>
            <person name="Imamovic A."/>
            <person name="Larimer J."/>
            <person name="McCowan C."/>
            <person name="Murphy C."/>
            <person name="Pearson M."/>
            <person name="Priest M."/>
            <person name="Roberts A."/>
            <person name="Saif S."/>
            <person name="Shea T."/>
            <person name="Sykes S."/>
            <person name="Wortman J."/>
            <person name="Nusbaum C."/>
            <person name="Birren B."/>
        </authorList>
    </citation>
    <scope>NUCLEOTIDE SEQUENCE</scope>
    <source>
        <strain evidence="6">CBS 10737</strain>
    </source>
</reference>
<dbReference type="STRING" id="1296096.A0A1B9I8X4"/>
<feature type="domain" description="NADP-dependent oxidoreductase" evidence="4">
    <location>
        <begin position="27"/>
        <end position="309"/>
    </location>
</feature>
<dbReference type="RefSeq" id="XP_019013189.1">
    <property type="nucleotide sequence ID" value="XM_019153028.1"/>
</dbReference>
<dbReference type="SUPFAM" id="SSF51430">
    <property type="entry name" value="NAD(P)-linked oxidoreductase"/>
    <property type="match status" value="1"/>
</dbReference>
<dbReference type="InterPro" id="IPR036812">
    <property type="entry name" value="NAD(P)_OxRdtase_dom_sf"/>
</dbReference>
<dbReference type="InterPro" id="IPR023210">
    <property type="entry name" value="NADP_OxRdtase_dom"/>
</dbReference>
<sequence length="328" mass="36180">MTVSGTSSRSVKLASGDEYPLTGLGLWKVPQAECADLVYASLKLGYRLLDGAADYDNEIQAGEGLNRAIQEGLIKREDVTIVSKLWNTFHAAEHVEAACRRSLKDWGVEYFDVYYVHMPISLKYVDPKVRYPPGWSYDGTPTGNLVLEDSPFHKTWEAMEKLVDLGLVKNIAISNMAGAMIADLMRYARIKPAVLQVELHPYLAQPNLVRLARAFNIHVTAYSSFGPVSWVGISDSVVAKCESLFTHSVIANIARSHQATAAQVVLRWASQKGITVIPKSSSEGRLKENLQNESLDLSEHDMDAIDALDIGLRFADPAGIDPRLAMYA</sequence>
<evidence type="ECO:0000256" key="2">
    <source>
        <dbReference type="PIRSR" id="PIRSR000097-2"/>
    </source>
</evidence>
<dbReference type="PANTHER" id="PTHR11732">
    <property type="entry name" value="ALDO/KETO REDUCTASE"/>
    <property type="match status" value="1"/>
</dbReference>
<evidence type="ECO:0000313" key="5">
    <source>
        <dbReference type="EMBL" id="OCF51970.1"/>
    </source>
</evidence>
<gene>
    <name evidence="5" type="ORF">I206_01254</name>
    <name evidence="6" type="ORF">I206_103747</name>
</gene>
<accession>A0A1B9I8X4</accession>
<dbReference type="GO" id="GO:0016491">
    <property type="term" value="F:oxidoreductase activity"/>
    <property type="evidence" value="ECO:0007669"/>
    <property type="project" value="InterPro"/>
</dbReference>
<dbReference type="EMBL" id="KI894008">
    <property type="protein sequence ID" value="OCF51970.1"/>
    <property type="molecule type" value="Genomic_DNA"/>
</dbReference>
<dbReference type="KEGG" id="kpin:30169623"/>
<evidence type="ECO:0000313" key="6">
    <source>
        <dbReference type="EMBL" id="WWC69804.1"/>
    </source>
</evidence>
<reference evidence="5" key="3">
    <citation type="submission" date="2016-07" db="EMBL/GenBank/DDBJ databases">
        <title>Evolution of pathogenesis and genome organization in the Tremellales.</title>
        <authorList>
            <person name="Cuomo C."/>
            <person name="Litvintseva A."/>
            <person name="Heitman J."/>
            <person name="Chen Y."/>
            <person name="Sun S."/>
            <person name="Springer D."/>
            <person name="Dromer F."/>
            <person name="Young S."/>
            <person name="Zeng Q."/>
            <person name="Chapman S."/>
            <person name="Gujja S."/>
            <person name="Saif S."/>
            <person name="Birren B."/>
        </authorList>
    </citation>
    <scope>NUCLEOTIDE SEQUENCE</scope>
    <source>
        <strain evidence="5">CBS 10737</strain>
    </source>
</reference>
<name>A0A1B9I8X4_9TREE</name>
<dbReference type="PRINTS" id="PR00069">
    <property type="entry name" value="ALDKETRDTASE"/>
</dbReference>
<feature type="binding site" evidence="2">
    <location>
        <position position="117"/>
    </location>
    <ligand>
        <name>substrate</name>
    </ligand>
</feature>
<feature type="active site" description="Proton donor" evidence="1">
    <location>
        <position position="55"/>
    </location>
</feature>
<evidence type="ECO:0000256" key="1">
    <source>
        <dbReference type="PIRSR" id="PIRSR000097-1"/>
    </source>
</evidence>